<feature type="transmembrane region" description="Helical" evidence="1">
    <location>
        <begin position="137"/>
        <end position="158"/>
    </location>
</feature>
<gene>
    <name evidence="2" type="ORF">HPP92_014022</name>
</gene>
<evidence type="ECO:0000313" key="2">
    <source>
        <dbReference type="EMBL" id="KAG0477181.1"/>
    </source>
</evidence>
<evidence type="ECO:0000256" key="1">
    <source>
        <dbReference type="SAM" id="Phobius"/>
    </source>
</evidence>
<sequence length="164" mass="17200">MFSFGIFLGVVLSYLDLLLVCFLPALSCIKRRANCHKCYIVPVLSVQMNFYIHVFVLLLGVLHEPELDPIVSPVADDGHRVVEVCGAWPGEDAAAVELEVVVSTVDGDRDWLVGHRLEQGGLAVGRHVLEPGDSDGAGGLLAGIAGAVGSLVGVVGLGSEASVL</sequence>
<keyword evidence="1" id="KW-1133">Transmembrane helix</keyword>
<dbReference type="EMBL" id="JADCNL010000006">
    <property type="protein sequence ID" value="KAG0477181.1"/>
    <property type="molecule type" value="Genomic_DNA"/>
</dbReference>
<comment type="caution">
    <text evidence="2">The sequence shown here is derived from an EMBL/GenBank/DDBJ whole genome shotgun (WGS) entry which is preliminary data.</text>
</comment>
<accession>A0A835QU59</accession>
<reference evidence="2 3" key="1">
    <citation type="journal article" date="2020" name="Nat. Food">
        <title>A phased Vanilla planifolia genome enables genetic improvement of flavour and production.</title>
        <authorList>
            <person name="Hasing T."/>
            <person name="Tang H."/>
            <person name="Brym M."/>
            <person name="Khazi F."/>
            <person name="Huang T."/>
            <person name="Chambers A.H."/>
        </authorList>
    </citation>
    <scope>NUCLEOTIDE SEQUENCE [LARGE SCALE GENOMIC DNA]</scope>
    <source>
        <tissue evidence="2">Leaf</tissue>
    </source>
</reference>
<dbReference type="Proteomes" id="UP000636800">
    <property type="component" value="Chromosome 6"/>
</dbReference>
<keyword evidence="1" id="KW-0812">Transmembrane</keyword>
<keyword evidence="1" id="KW-0472">Membrane</keyword>
<protein>
    <submittedName>
        <fullName evidence="2">Uncharacterized protein</fullName>
    </submittedName>
</protein>
<feature type="transmembrane region" description="Helical" evidence="1">
    <location>
        <begin position="6"/>
        <end position="26"/>
    </location>
</feature>
<dbReference type="Gene3D" id="3.40.50.150">
    <property type="entry name" value="Vaccinia Virus protein VP39"/>
    <property type="match status" value="1"/>
</dbReference>
<organism evidence="2 3">
    <name type="scientific">Vanilla planifolia</name>
    <name type="common">Vanilla</name>
    <dbReference type="NCBI Taxonomy" id="51239"/>
    <lineage>
        <taxon>Eukaryota</taxon>
        <taxon>Viridiplantae</taxon>
        <taxon>Streptophyta</taxon>
        <taxon>Embryophyta</taxon>
        <taxon>Tracheophyta</taxon>
        <taxon>Spermatophyta</taxon>
        <taxon>Magnoliopsida</taxon>
        <taxon>Liliopsida</taxon>
        <taxon>Asparagales</taxon>
        <taxon>Orchidaceae</taxon>
        <taxon>Vanilloideae</taxon>
        <taxon>Vanilleae</taxon>
        <taxon>Vanilla</taxon>
    </lineage>
</organism>
<name>A0A835QU59_VANPL</name>
<dbReference type="AlphaFoldDB" id="A0A835QU59"/>
<feature type="transmembrane region" description="Helical" evidence="1">
    <location>
        <begin position="38"/>
        <end position="62"/>
    </location>
</feature>
<evidence type="ECO:0000313" key="3">
    <source>
        <dbReference type="Proteomes" id="UP000636800"/>
    </source>
</evidence>
<dbReference type="InterPro" id="IPR029063">
    <property type="entry name" value="SAM-dependent_MTases_sf"/>
</dbReference>
<dbReference type="OrthoDB" id="684536at2759"/>
<keyword evidence="3" id="KW-1185">Reference proteome</keyword>
<proteinExistence type="predicted"/>